<protein>
    <recommendedName>
        <fullName evidence="4">Transglycosylase associated protein</fullName>
    </recommendedName>
</protein>
<accession>A0A1Y6F2T8</accession>
<keyword evidence="1" id="KW-0812">Transmembrane</keyword>
<evidence type="ECO:0000313" key="3">
    <source>
        <dbReference type="Proteomes" id="UP000194420"/>
    </source>
</evidence>
<proteinExistence type="predicted"/>
<feature type="transmembrane region" description="Helical" evidence="1">
    <location>
        <begin position="29"/>
        <end position="47"/>
    </location>
</feature>
<keyword evidence="3" id="KW-1185">Reference proteome</keyword>
<feature type="transmembrane region" description="Helical" evidence="1">
    <location>
        <begin position="54"/>
        <end position="75"/>
    </location>
</feature>
<keyword evidence="1" id="KW-1133">Transmembrane helix</keyword>
<dbReference type="RefSeq" id="WP_086437046.1">
    <property type="nucleotide sequence ID" value="NZ_FXWG01000002.1"/>
</dbReference>
<organism evidence="2 3">
    <name type="scientific">Altererythrobacter xiamenensis</name>
    <dbReference type="NCBI Taxonomy" id="1316679"/>
    <lineage>
        <taxon>Bacteria</taxon>
        <taxon>Pseudomonadati</taxon>
        <taxon>Pseudomonadota</taxon>
        <taxon>Alphaproteobacteria</taxon>
        <taxon>Sphingomonadales</taxon>
        <taxon>Erythrobacteraceae</taxon>
        <taxon>Altererythrobacter</taxon>
    </lineage>
</organism>
<evidence type="ECO:0000256" key="1">
    <source>
        <dbReference type="SAM" id="Phobius"/>
    </source>
</evidence>
<dbReference type="AlphaFoldDB" id="A0A1Y6F2T8"/>
<dbReference type="Proteomes" id="UP000194420">
    <property type="component" value="Unassembled WGS sequence"/>
</dbReference>
<evidence type="ECO:0008006" key="4">
    <source>
        <dbReference type="Google" id="ProtNLM"/>
    </source>
</evidence>
<dbReference type="EMBL" id="FXWG01000002">
    <property type="protein sequence ID" value="SMQ68796.1"/>
    <property type="molecule type" value="Genomic_DNA"/>
</dbReference>
<name>A0A1Y6F2T8_9SPHN</name>
<gene>
    <name evidence="2" type="ORF">SAMN06297468_1077</name>
</gene>
<sequence length="85" mass="8469">MALILLIVIGALIGWLASIIARCEDSRGVLVQIGLGTAVAVVAGLLINNGAILGGLSATALLLAVAITSIAMAVYNLTVRSNANA</sequence>
<reference evidence="3" key="1">
    <citation type="submission" date="2017-04" db="EMBL/GenBank/DDBJ databases">
        <authorList>
            <person name="Varghese N."/>
            <person name="Submissions S."/>
        </authorList>
    </citation>
    <scope>NUCLEOTIDE SEQUENCE [LARGE SCALE GENOMIC DNA]</scope>
</reference>
<evidence type="ECO:0000313" key="2">
    <source>
        <dbReference type="EMBL" id="SMQ68796.1"/>
    </source>
</evidence>
<keyword evidence="1" id="KW-0472">Membrane</keyword>